<organism evidence="1">
    <name type="scientific">Siphoviridae sp. ctiuu37</name>
    <dbReference type="NCBI Taxonomy" id="2825628"/>
    <lineage>
        <taxon>Viruses</taxon>
        <taxon>Duplodnaviria</taxon>
        <taxon>Heunggongvirae</taxon>
        <taxon>Uroviricota</taxon>
        <taxon>Caudoviricetes</taxon>
    </lineage>
</organism>
<protein>
    <submittedName>
        <fullName evidence="1">UPF0225 domain protein</fullName>
    </submittedName>
</protein>
<sequence length="30" mass="3551">MSYDHFLQFHFSYAKTAENLVKSRFSAVLI</sequence>
<proteinExistence type="predicted"/>
<accession>A0A8S5V7N7</accession>
<name>A0A8S5V7N7_9CAUD</name>
<dbReference type="EMBL" id="BK016214">
    <property type="protein sequence ID" value="DAG02777.1"/>
    <property type="molecule type" value="Genomic_DNA"/>
</dbReference>
<evidence type="ECO:0000313" key="1">
    <source>
        <dbReference type="EMBL" id="DAG02777.1"/>
    </source>
</evidence>
<reference evidence="1" key="1">
    <citation type="journal article" date="2021" name="Proc. Natl. Acad. Sci. U.S.A.">
        <title>A Catalog of Tens of Thousands of Viruses from Human Metagenomes Reveals Hidden Associations with Chronic Diseases.</title>
        <authorList>
            <person name="Tisza M.J."/>
            <person name="Buck C.B."/>
        </authorList>
    </citation>
    <scope>NUCLEOTIDE SEQUENCE</scope>
    <source>
        <strain evidence="1">Ctiuu37</strain>
    </source>
</reference>